<feature type="coiled-coil region" evidence="1">
    <location>
        <begin position="221"/>
        <end position="259"/>
    </location>
</feature>
<sequence>MRYRGEVTVFLTMILISIMSFLLVTVESVRDTGARLYLRMAVDSSMDSVMAQYHRELWERYRLLGLETGEDGKLEEEFKAFFEPYRRAKNWYPMKLTSVSRRDAVTLTEGDGAYFEQEILDYMKYGLIGMIWDGMEEGGALETLEQMKDAEGVNALSGLYDGHTREAVRVEEALEKINAQLIRQKEGWNRGMEYLNGLDGDGFIRQAKDMIKALKQLPSLVNGYEKKADHLNEKLKESRQEFENQEDLSSASRKALEEELDQYEAYTRSDGERRMEIAALEEKSRENIIFLEQLIGEAEDIIDYIDNWEPEDEEDELDENELWDPVRRRFSRYPMLSLGMEFGIRDKEKEGWLERIGDLAAGGILELVLPPETVVSGKKLDQRELPSEEAKSEKAGAGTTVLERGRSGGVRGHSPIDVQNLLDRLLVSEYAIRYFSAFETKLPEHSFYQLEYILYGKKRDRDNLEASLLRLTALRQGLNLAHILGDPVKRQEARTLGMAIAGGTGMAPLAAVVSFFIMTIWALGEALLDVRCLLEGGRVPLVKSRSQWRLDLEGLLRIGAQGRLPELPAKEEGTGLDHKGYLRLMLFAGYCTEYVYRMMDVMQMEICRNQTGFRMSQCVCKVDMEAAVCGKPVFFSGGPWTEAGELRMEVSGSYLEDNRQ</sequence>
<keyword evidence="2" id="KW-0472">Membrane</keyword>
<accession>A0ABQ0AT98</accession>
<protein>
    <submittedName>
        <fullName evidence="3">Uncharacterized protein</fullName>
    </submittedName>
</protein>
<dbReference type="InterPro" id="IPR043756">
    <property type="entry name" value="DUF5702"/>
</dbReference>
<evidence type="ECO:0000256" key="1">
    <source>
        <dbReference type="SAM" id="Coils"/>
    </source>
</evidence>
<name>A0ABQ0AT98_9FIRM</name>
<keyword evidence="2" id="KW-1133">Transmembrane helix</keyword>
<dbReference type="Proteomes" id="UP001600894">
    <property type="component" value="Unassembled WGS sequence"/>
</dbReference>
<dbReference type="Pfam" id="PF18960">
    <property type="entry name" value="DUF5702"/>
    <property type="match status" value="1"/>
</dbReference>
<dbReference type="RefSeq" id="WP_390468962.1">
    <property type="nucleotide sequence ID" value="NZ_BAABXL010000001.1"/>
</dbReference>
<keyword evidence="1" id="KW-0175">Coiled coil</keyword>
<feature type="transmembrane region" description="Helical" evidence="2">
    <location>
        <begin position="7"/>
        <end position="26"/>
    </location>
</feature>
<comment type="caution">
    <text evidence="3">The sequence shown here is derived from an EMBL/GenBank/DDBJ whole genome shotgun (WGS) entry which is preliminary data.</text>
</comment>
<organism evidence="3 4">
    <name type="scientific">Enterocloster alcoholdehydrogenati</name>
    <dbReference type="NCBI Taxonomy" id="2547410"/>
    <lineage>
        <taxon>Bacteria</taxon>
        <taxon>Bacillati</taxon>
        <taxon>Bacillota</taxon>
        <taxon>Clostridia</taxon>
        <taxon>Lachnospirales</taxon>
        <taxon>Lachnospiraceae</taxon>
        <taxon>Enterocloster</taxon>
    </lineage>
</organism>
<dbReference type="EMBL" id="BAABXL010000001">
    <property type="protein sequence ID" value="GAA6267261.1"/>
    <property type="molecule type" value="Genomic_DNA"/>
</dbReference>
<keyword evidence="4" id="KW-1185">Reference proteome</keyword>
<evidence type="ECO:0000313" key="4">
    <source>
        <dbReference type="Proteomes" id="UP001600894"/>
    </source>
</evidence>
<keyword evidence="2" id="KW-0812">Transmembrane</keyword>
<gene>
    <name evidence="3" type="ORF">F130042H8_03210</name>
</gene>
<proteinExistence type="predicted"/>
<reference evidence="3 4" key="1">
    <citation type="submission" date="2024-04" db="EMBL/GenBank/DDBJ databases">
        <title>Defined microbial consortia suppress multidrug-resistant proinflammatory Enterobacteriaceae via ecological control.</title>
        <authorList>
            <person name="Furuichi M."/>
            <person name="Kawaguchi T."/>
            <person name="Pust M."/>
            <person name="Yasuma K."/>
            <person name="Plichta D."/>
            <person name="Hasegawa N."/>
            <person name="Ohya T."/>
            <person name="Bhattarai S."/>
            <person name="Sasajima S."/>
            <person name="Aoto Y."/>
            <person name="Tuganbaev T."/>
            <person name="Yaginuma M."/>
            <person name="Ueda M."/>
            <person name="Okahashi N."/>
            <person name="Amafuji K."/>
            <person name="Kiridooshi Y."/>
            <person name="Sugita K."/>
            <person name="Strazar M."/>
            <person name="Skelly A."/>
            <person name="Suda W."/>
            <person name="Hattori M."/>
            <person name="Nakamoto N."/>
            <person name="Caballero S."/>
            <person name="Norman J."/>
            <person name="Olle B."/>
            <person name="Tanoue T."/>
            <person name="Arita M."/>
            <person name="Bucci V."/>
            <person name="Atarashi K."/>
            <person name="Xavier R."/>
            <person name="Honda K."/>
        </authorList>
    </citation>
    <scope>NUCLEOTIDE SEQUENCE [LARGE SCALE GENOMIC DNA]</scope>
    <source>
        <strain evidence="4">f13</strain>
    </source>
</reference>
<evidence type="ECO:0000313" key="3">
    <source>
        <dbReference type="EMBL" id="GAA6267261.1"/>
    </source>
</evidence>
<evidence type="ECO:0000256" key="2">
    <source>
        <dbReference type="SAM" id="Phobius"/>
    </source>
</evidence>